<evidence type="ECO:0000313" key="1">
    <source>
        <dbReference type="EMBL" id="JAH53567.1"/>
    </source>
</evidence>
<proteinExistence type="predicted"/>
<organism evidence="1">
    <name type="scientific">Anguilla anguilla</name>
    <name type="common">European freshwater eel</name>
    <name type="synonym">Muraena anguilla</name>
    <dbReference type="NCBI Taxonomy" id="7936"/>
    <lineage>
        <taxon>Eukaryota</taxon>
        <taxon>Metazoa</taxon>
        <taxon>Chordata</taxon>
        <taxon>Craniata</taxon>
        <taxon>Vertebrata</taxon>
        <taxon>Euteleostomi</taxon>
        <taxon>Actinopterygii</taxon>
        <taxon>Neopterygii</taxon>
        <taxon>Teleostei</taxon>
        <taxon>Anguilliformes</taxon>
        <taxon>Anguillidae</taxon>
        <taxon>Anguilla</taxon>
    </lineage>
</organism>
<dbReference type="EMBL" id="GBXM01055010">
    <property type="protein sequence ID" value="JAH53567.1"/>
    <property type="molecule type" value="Transcribed_RNA"/>
</dbReference>
<reference evidence="1" key="1">
    <citation type="submission" date="2014-11" db="EMBL/GenBank/DDBJ databases">
        <authorList>
            <person name="Amaro Gonzalez C."/>
        </authorList>
    </citation>
    <scope>NUCLEOTIDE SEQUENCE</scope>
</reference>
<protein>
    <submittedName>
        <fullName evidence="1">Uncharacterized protein</fullName>
    </submittedName>
</protein>
<name>A0A0E9TJC0_ANGAN</name>
<dbReference type="AlphaFoldDB" id="A0A0E9TJC0"/>
<accession>A0A0E9TJC0</accession>
<sequence>MVLNYRELNILKNIYSKVNIAKNLSCLRPVLE</sequence>
<reference evidence="1" key="2">
    <citation type="journal article" date="2015" name="Fish Shellfish Immunol.">
        <title>Early steps in the European eel (Anguilla anguilla)-Vibrio vulnificus interaction in the gills: Role of the RtxA13 toxin.</title>
        <authorList>
            <person name="Callol A."/>
            <person name="Pajuelo D."/>
            <person name="Ebbesson L."/>
            <person name="Teles M."/>
            <person name="MacKenzie S."/>
            <person name="Amaro C."/>
        </authorList>
    </citation>
    <scope>NUCLEOTIDE SEQUENCE</scope>
</reference>